<reference evidence="11" key="1">
    <citation type="submission" date="2024-01" db="EMBL/GenBank/DDBJ databases">
        <title>The first autotrophic representatives of the genus Thermodesulfovibrio.</title>
        <authorList>
            <person name="Maltseva A.I."/>
            <person name="Elcheninov A.G."/>
            <person name="Kublanov I.V."/>
            <person name="Lebedinsky A.V."/>
            <person name="Frolov E.N."/>
        </authorList>
    </citation>
    <scope>NUCLEOTIDE SEQUENCE</scope>
    <source>
        <strain evidence="11">3907-1M</strain>
    </source>
</reference>
<evidence type="ECO:0000259" key="10">
    <source>
        <dbReference type="Pfam" id="PF01930"/>
    </source>
</evidence>
<organism evidence="11">
    <name type="scientific">Thermodesulfovibrio autotrophicus</name>
    <dbReference type="NCBI Taxonomy" id="3118333"/>
    <lineage>
        <taxon>Bacteria</taxon>
        <taxon>Pseudomonadati</taxon>
        <taxon>Nitrospirota</taxon>
        <taxon>Thermodesulfovibrionia</taxon>
        <taxon>Thermodesulfovibrionales</taxon>
        <taxon>Thermodesulfovibrionaceae</taxon>
        <taxon>Thermodesulfovibrio</taxon>
    </lineage>
</organism>
<comment type="function">
    <text evidence="9">CRISPR (clustered regularly interspaced short palindromic repeat) is an adaptive immune system that provides protection against mobile genetic elements (viruses, transposable elements and conjugative plasmids). CRISPR clusters contain sequences complementary to antecedent mobile elements and target invading nucleic acids. CRISPR clusters are transcribed and processed into CRISPR RNA (crRNA).</text>
</comment>
<evidence type="ECO:0000256" key="5">
    <source>
        <dbReference type="ARBA" id="ARBA00023004"/>
    </source>
</evidence>
<accession>A0AAU8H289</accession>
<name>A0AAU8H289_9BACT</name>
<keyword evidence="6 9" id="KW-0411">Iron-sulfur</keyword>
<evidence type="ECO:0000313" key="11">
    <source>
        <dbReference type="EMBL" id="XCH47597.1"/>
    </source>
</evidence>
<dbReference type="GO" id="GO:0046872">
    <property type="term" value="F:metal ion binding"/>
    <property type="evidence" value="ECO:0007669"/>
    <property type="project" value="UniProtKB-KW"/>
</dbReference>
<dbReference type="GO" id="GO:0004527">
    <property type="term" value="F:exonuclease activity"/>
    <property type="evidence" value="ECO:0007669"/>
    <property type="project" value="UniProtKB-KW"/>
</dbReference>
<proteinExistence type="inferred from homology"/>
<dbReference type="AlphaFoldDB" id="A0AAU8H289"/>
<comment type="cofactor">
    <cofactor evidence="9">
        <name>iron-sulfur cluster</name>
        <dbReference type="ChEBI" id="CHEBI:30408"/>
    </cofactor>
</comment>
<dbReference type="PANTHER" id="PTHR37168">
    <property type="entry name" value="CRISPR-ASSOCIATED EXONUCLEASE CAS4"/>
    <property type="match status" value="1"/>
</dbReference>
<keyword evidence="5 9" id="KW-0408">Iron</keyword>
<dbReference type="RefSeq" id="WP_353685117.1">
    <property type="nucleotide sequence ID" value="NZ_CP144373.1"/>
</dbReference>
<keyword evidence="1 9" id="KW-0540">Nuclease</keyword>
<dbReference type="Pfam" id="PF01930">
    <property type="entry name" value="Cas_Cas4"/>
    <property type="match status" value="1"/>
</dbReference>
<feature type="domain" description="DUF83" evidence="10">
    <location>
        <begin position="4"/>
        <end position="163"/>
    </location>
</feature>
<dbReference type="EMBL" id="CP144373">
    <property type="protein sequence ID" value="XCH47597.1"/>
    <property type="molecule type" value="Genomic_DNA"/>
</dbReference>
<comment type="cofactor">
    <cofactor evidence="9">
        <name>Mg(2+)</name>
        <dbReference type="ChEBI" id="CHEBI:18420"/>
    </cofactor>
    <cofactor evidence="9">
        <name>Mn(2+)</name>
        <dbReference type="ChEBI" id="CHEBI:29035"/>
    </cofactor>
    <text evidence="9">Mg(2+) or Mn(2+) required for ssDNA cleavage activity.</text>
</comment>
<protein>
    <recommendedName>
        <fullName evidence="9">CRISPR-associated exonuclease Cas4</fullName>
        <ecNumber evidence="9">3.1.12.1</ecNumber>
    </recommendedName>
</protein>
<dbReference type="EC" id="3.1.12.1" evidence="9"/>
<evidence type="ECO:0000256" key="2">
    <source>
        <dbReference type="ARBA" id="ARBA00022723"/>
    </source>
</evidence>
<evidence type="ECO:0000256" key="6">
    <source>
        <dbReference type="ARBA" id="ARBA00023014"/>
    </source>
</evidence>
<dbReference type="InterPro" id="IPR011604">
    <property type="entry name" value="PDDEXK-like_dom_sf"/>
</dbReference>
<dbReference type="KEGG" id="taut:V4D30_04790"/>
<dbReference type="InterPro" id="IPR022765">
    <property type="entry name" value="Dna2/Cas4_DUF83"/>
</dbReference>
<dbReference type="NCBIfam" id="TIGR00372">
    <property type="entry name" value="cas4"/>
    <property type="match status" value="1"/>
</dbReference>
<dbReference type="Gene3D" id="3.90.320.10">
    <property type="match status" value="1"/>
</dbReference>
<evidence type="ECO:0000256" key="9">
    <source>
        <dbReference type="RuleBase" id="RU365022"/>
    </source>
</evidence>
<evidence type="ECO:0000256" key="7">
    <source>
        <dbReference type="ARBA" id="ARBA00023118"/>
    </source>
</evidence>
<keyword evidence="3 9" id="KW-0378">Hydrolase</keyword>
<dbReference type="PANTHER" id="PTHR37168:SF2">
    <property type="entry name" value="CRISPR-ASSOCIATED EXONUCLEASE CAS4"/>
    <property type="match status" value="1"/>
</dbReference>
<evidence type="ECO:0000256" key="4">
    <source>
        <dbReference type="ARBA" id="ARBA00022839"/>
    </source>
</evidence>
<comment type="similarity">
    <text evidence="9">Belongs to the CRISPR-associated exonuclease Cas4 family.</text>
</comment>
<keyword evidence="7 9" id="KW-0051">Antiviral defense</keyword>
<evidence type="ECO:0000256" key="1">
    <source>
        <dbReference type="ARBA" id="ARBA00022722"/>
    </source>
</evidence>
<dbReference type="GO" id="GO:0051607">
    <property type="term" value="P:defense response to virus"/>
    <property type="evidence" value="ECO:0007669"/>
    <property type="project" value="UniProtKB-KW"/>
</dbReference>
<dbReference type="GO" id="GO:0051536">
    <property type="term" value="F:iron-sulfur cluster binding"/>
    <property type="evidence" value="ECO:0007669"/>
    <property type="project" value="UniProtKB-KW"/>
</dbReference>
<sequence>MHPTGTLIWYYYICPREVWLMSRHLTPWQENPFIEIGRLISKESYQRDRKEIRLENIVIDLLKTEGENVVIGEVKKSSRFEKSARMQLAFYLWKLNHLGIEATGKLLFPREKKKITVMLTKEIEDELEEAQQKIISIVQMETPPPARRIKFCSKCGYQEFCWS</sequence>
<evidence type="ECO:0000256" key="8">
    <source>
        <dbReference type="ARBA" id="ARBA00023211"/>
    </source>
</evidence>
<keyword evidence="4 9" id="KW-0269">Exonuclease</keyword>
<dbReference type="InterPro" id="IPR013343">
    <property type="entry name" value="CRISPR-assoc_prot_Cas4"/>
</dbReference>
<evidence type="ECO:0000256" key="3">
    <source>
        <dbReference type="ARBA" id="ARBA00022801"/>
    </source>
</evidence>
<keyword evidence="2 9" id="KW-0479">Metal-binding</keyword>
<gene>
    <name evidence="11" type="primary">cas4</name>
    <name evidence="11" type="ORF">V4D30_04790</name>
</gene>
<keyword evidence="8 9" id="KW-0464">Manganese</keyword>